<dbReference type="EMBL" id="UZAK01045781">
    <property type="protein sequence ID" value="VDP74336.1"/>
    <property type="molecule type" value="Genomic_DNA"/>
</dbReference>
<evidence type="ECO:0000259" key="2">
    <source>
        <dbReference type="PROSITE" id="PS50026"/>
    </source>
</evidence>
<comment type="caution">
    <text evidence="1">Lacks conserved residue(s) required for the propagation of feature annotation.</text>
</comment>
<keyword evidence="4" id="KW-1185">Reference proteome</keyword>
<organism evidence="5">
    <name type="scientific">Schistosoma curassoni</name>
    <dbReference type="NCBI Taxonomy" id="6186"/>
    <lineage>
        <taxon>Eukaryota</taxon>
        <taxon>Metazoa</taxon>
        <taxon>Spiralia</taxon>
        <taxon>Lophotrochozoa</taxon>
        <taxon>Platyhelminthes</taxon>
        <taxon>Trematoda</taxon>
        <taxon>Digenea</taxon>
        <taxon>Strigeidida</taxon>
        <taxon>Schistosomatoidea</taxon>
        <taxon>Schistosomatidae</taxon>
        <taxon>Schistosoma</taxon>
    </lineage>
</organism>
<dbReference type="STRING" id="6186.A0A183L1A1"/>
<dbReference type="AlphaFoldDB" id="A0A183L1A1"/>
<dbReference type="WBParaSite" id="SCUD_0002110301-mRNA-1">
    <property type="protein sequence ID" value="SCUD_0002110301-mRNA-1"/>
    <property type="gene ID" value="SCUD_0002110301"/>
</dbReference>
<accession>A0A183L1A1</accession>
<dbReference type="PANTHER" id="PTHR15036:SF85">
    <property type="entry name" value="SP2353, ISOFORM A"/>
    <property type="match status" value="1"/>
</dbReference>
<name>A0A183L1A1_9TREM</name>
<dbReference type="Gene3D" id="2.60.120.200">
    <property type="match status" value="1"/>
</dbReference>
<dbReference type="GO" id="GO:0016020">
    <property type="term" value="C:membrane"/>
    <property type="evidence" value="ECO:0007669"/>
    <property type="project" value="UniProtKB-SubCell"/>
</dbReference>
<sequence length="177" mass="19714">MEFSYVSFGGHPELTKTGGPIHFLGYIFEQSYSGCIQNIRINEVPIDPRRKAFLGDAVDGYGITNCGFGLCEKKKCKNNASCLQTSGSSVICQCPLGTSGRQCEQKSMKANVANFIRFFKISDRKGVNYDSRIWGKNAVSVFDYNGSADFYLDRFSLSMHADLCVGLNINRQFPLEQ</sequence>
<feature type="domain" description="EGF-like" evidence="2">
    <location>
        <begin position="67"/>
        <end position="104"/>
    </location>
</feature>
<dbReference type="Gene3D" id="2.10.25.10">
    <property type="entry name" value="Laminin"/>
    <property type="match status" value="1"/>
</dbReference>
<feature type="disulfide bond" evidence="1">
    <location>
        <begin position="94"/>
        <end position="103"/>
    </location>
</feature>
<evidence type="ECO:0000313" key="3">
    <source>
        <dbReference type="EMBL" id="VDP74336.1"/>
    </source>
</evidence>
<protein>
    <submittedName>
        <fullName evidence="5">EGF-like domain-containing protein</fullName>
    </submittedName>
</protein>
<dbReference type="Proteomes" id="UP000279833">
    <property type="component" value="Unassembled WGS sequence"/>
</dbReference>
<gene>
    <name evidence="3" type="ORF">SCUD_LOCUS21100</name>
</gene>
<dbReference type="SUPFAM" id="SSF57196">
    <property type="entry name" value="EGF/Laminin"/>
    <property type="match status" value="1"/>
</dbReference>
<dbReference type="InterPro" id="IPR000742">
    <property type="entry name" value="EGF"/>
</dbReference>
<dbReference type="PROSITE" id="PS00022">
    <property type="entry name" value="EGF_1"/>
    <property type="match status" value="1"/>
</dbReference>
<keyword evidence="1" id="KW-0245">EGF-like domain</keyword>
<keyword evidence="1" id="KW-1015">Disulfide bond</keyword>
<proteinExistence type="predicted"/>
<dbReference type="SMART" id="SM00181">
    <property type="entry name" value="EGF"/>
    <property type="match status" value="1"/>
</dbReference>
<evidence type="ECO:0000256" key="1">
    <source>
        <dbReference type="PROSITE-ProRule" id="PRU00076"/>
    </source>
</evidence>
<dbReference type="PANTHER" id="PTHR15036">
    <property type="entry name" value="PIKACHURIN-LIKE PROTEIN"/>
    <property type="match status" value="1"/>
</dbReference>
<evidence type="ECO:0000313" key="5">
    <source>
        <dbReference type="WBParaSite" id="SCUD_0002110301-mRNA-1"/>
    </source>
</evidence>
<reference evidence="3 4" key="2">
    <citation type="submission" date="2018-11" db="EMBL/GenBank/DDBJ databases">
        <authorList>
            <consortium name="Pathogen Informatics"/>
        </authorList>
    </citation>
    <scope>NUCLEOTIDE SEQUENCE [LARGE SCALE GENOMIC DNA]</scope>
    <source>
        <strain evidence="3">Dakar</strain>
        <strain evidence="4">Dakar, Senegal</strain>
    </source>
</reference>
<evidence type="ECO:0000313" key="4">
    <source>
        <dbReference type="Proteomes" id="UP000279833"/>
    </source>
</evidence>
<dbReference type="Pfam" id="PF00008">
    <property type="entry name" value="EGF"/>
    <property type="match status" value="1"/>
</dbReference>
<dbReference type="InterPro" id="IPR050372">
    <property type="entry name" value="Neurexin-related_CASP"/>
</dbReference>
<dbReference type="PROSITE" id="PS50026">
    <property type="entry name" value="EGF_3"/>
    <property type="match status" value="1"/>
</dbReference>
<reference evidence="5" key="1">
    <citation type="submission" date="2016-06" db="UniProtKB">
        <authorList>
            <consortium name="WormBaseParasite"/>
        </authorList>
    </citation>
    <scope>IDENTIFICATION</scope>
</reference>